<organism evidence="1 2">
    <name type="scientific">Lasiodiplodia theobromae</name>
    <dbReference type="NCBI Taxonomy" id="45133"/>
    <lineage>
        <taxon>Eukaryota</taxon>
        <taxon>Fungi</taxon>
        <taxon>Dikarya</taxon>
        <taxon>Ascomycota</taxon>
        <taxon>Pezizomycotina</taxon>
        <taxon>Dothideomycetes</taxon>
        <taxon>Dothideomycetes incertae sedis</taxon>
        <taxon>Botryosphaeriales</taxon>
        <taxon>Botryosphaeriaceae</taxon>
        <taxon>Lasiodiplodia</taxon>
    </lineage>
</organism>
<accession>A0A5N5D5M3</accession>
<evidence type="ECO:0000313" key="2">
    <source>
        <dbReference type="Proteomes" id="UP000325902"/>
    </source>
</evidence>
<protein>
    <submittedName>
        <fullName evidence="1">Uncharacterized protein</fullName>
    </submittedName>
</protein>
<reference evidence="1 2" key="1">
    <citation type="journal article" date="2019" name="Sci. Rep.">
        <title>A multi-omics analysis of the grapevine pathogen Lasiodiplodia theobromae reveals that temperature affects the expression of virulence- and pathogenicity-related genes.</title>
        <authorList>
            <person name="Felix C."/>
            <person name="Meneses R."/>
            <person name="Goncalves M.F.M."/>
            <person name="Tilleman L."/>
            <person name="Duarte A.S."/>
            <person name="Jorrin-Novo J.V."/>
            <person name="Van de Peer Y."/>
            <person name="Deforce D."/>
            <person name="Van Nieuwerburgh F."/>
            <person name="Esteves A.C."/>
            <person name="Alves A."/>
        </authorList>
    </citation>
    <scope>NUCLEOTIDE SEQUENCE [LARGE SCALE GENOMIC DNA]</scope>
    <source>
        <strain evidence="1 2">LA-SOL3</strain>
    </source>
</reference>
<dbReference type="SUPFAM" id="SSF52047">
    <property type="entry name" value="RNI-like"/>
    <property type="match status" value="1"/>
</dbReference>
<dbReference type="Proteomes" id="UP000325902">
    <property type="component" value="Unassembled WGS sequence"/>
</dbReference>
<dbReference type="AlphaFoldDB" id="A0A5N5D5M3"/>
<comment type="caution">
    <text evidence="1">The sequence shown here is derived from an EMBL/GenBank/DDBJ whole genome shotgun (WGS) entry which is preliminary data.</text>
</comment>
<name>A0A5N5D5M3_9PEZI</name>
<dbReference type="EMBL" id="VCHE01000068">
    <property type="protein sequence ID" value="KAB2572921.1"/>
    <property type="molecule type" value="Genomic_DNA"/>
</dbReference>
<proteinExistence type="predicted"/>
<dbReference type="OrthoDB" id="10674321at2759"/>
<sequence length="445" mass="50709">MPVTLPNELVLLTLEYSLVFQTPTKLCEQAQITPESAKDILTFRTVSRTFAKLADNLLPKVLQQKRVQMTAADLDMLDRFTRREALSNRMSALCISTALPVDLPQDYDISNLQEQATKQWSYYPSATEALTTIASRLVNLKDVAIEGDPKRLIGEDCKHVYAELVEHMGPRANYAVLKALSDAGRAPAKMEISRWPLFAQGFSELANNSRFTFPSIMHLDISFIDTGRATTSEEEDLYDHARNILFLYDIFPNLADLRVNMIPADGRTYSLFKNPQRLPWFLWPCITTLTRLELAMNQCTQYFAMAYRNKSSLRHLALYNTEDRHTSADGIIQYISTRLLYHGQLETLYLQFPTQSFTNEDLRHIPIPLIVWGDPPTPFTKRIYIRQLPLGYEDSPEDAHSSLGGGVEGWGGVFPGDFEMWLGERDDLRLKKVWAPMMLPTPSSN</sequence>
<keyword evidence="2" id="KW-1185">Reference proteome</keyword>
<gene>
    <name evidence="1" type="ORF">DBV05_g8409</name>
</gene>
<evidence type="ECO:0000313" key="1">
    <source>
        <dbReference type="EMBL" id="KAB2572921.1"/>
    </source>
</evidence>